<evidence type="ECO:0000256" key="2">
    <source>
        <dbReference type="ARBA" id="ARBA00022737"/>
    </source>
</evidence>
<dbReference type="SMART" id="SM00320">
    <property type="entry name" value="WD40"/>
    <property type="match status" value="3"/>
</dbReference>
<organism evidence="4 5">
    <name type="scientific">Actinoplanes subglobosus</name>
    <dbReference type="NCBI Taxonomy" id="1547892"/>
    <lineage>
        <taxon>Bacteria</taxon>
        <taxon>Bacillati</taxon>
        <taxon>Actinomycetota</taxon>
        <taxon>Actinomycetes</taxon>
        <taxon>Micromonosporales</taxon>
        <taxon>Micromonosporaceae</taxon>
        <taxon>Actinoplanes</taxon>
    </lineage>
</organism>
<dbReference type="InterPro" id="IPR001680">
    <property type="entry name" value="WD40_rpt"/>
</dbReference>
<dbReference type="Proteomes" id="UP001595867">
    <property type="component" value="Unassembled WGS sequence"/>
</dbReference>
<sequence>GVNAVAYSPDGEQLAAANSDGTVGVWDLTTGASRSLTGHTRWVSAVAYSPDGTHVATASGDDTVRVWDLTTGASRTLTGHTRGVNAVAYSPDGTHLATGSDDSTVRIWAGAGMTPREMIKLICVGLLRRDLTSEERARYLPSTDTSPDACPPAR</sequence>
<dbReference type="Pfam" id="PF00400">
    <property type="entry name" value="WD40"/>
    <property type="match status" value="3"/>
</dbReference>
<feature type="repeat" description="WD" evidence="3">
    <location>
        <begin position="77"/>
        <end position="108"/>
    </location>
</feature>
<dbReference type="Gene3D" id="2.130.10.10">
    <property type="entry name" value="YVTN repeat-like/Quinoprotein amine dehydrogenase"/>
    <property type="match status" value="1"/>
</dbReference>
<evidence type="ECO:0000256" key="3">
    <source>
        <dbReference type="PROSITE-ProRule" id="PRU00221"/>
    </source>
</evidence>
<name>A0ABV8IWN4_9ACTN</name>
<dbReference type="EMBL" id="JBHSBL010000016">
    <property type="protein sequence ID" value="MFC4066748.1"/>
    <property type="molecule type" value="Genomic_DNA"/>
</dbReference>
<evidence type="ECO:0000313" key="5">
    <source>
        <dbReference type="Proteomes" id="UP001595867"/>
    </source>
</evidence>
<feature type="repeat" description="WD" evidence="3">
    <location>
        <begin position="36"/>
        <end position="77"/>
    </location>
</feature>
<dbReference type="SUPFAM" id="SSF50960">
    <property type="entry name" value="TolB, C-terminal domain"/>
    <property type="match status" value="1"/>
</dbReference>
<dbReference type="InterPro" id="IPR019775">
    <property type="entry name" value="WD40_repeat_CS"/>
</dbReference>
<dbReference type="PANTHER" id="PTHR19848:SF8">
    <property type="entry name" value="F-BOX AND WD REPEAT DOMAIN CONTAINING 7"/>
    <property type="match status" value="1"/>
</dbReference>
<feature type="repeat" description="WD" evidence="3">
    <location>
        <begin position="1"/>
        <end position="36"/>
    </location>
</feature>
<accession>A0ABV8IWN4</accession>
<keyword evidence="5" id="KW-1185">Reference proteome</keyword>
<keyword evidence="1 3" id="KW-0853">WD repeat</keyword>
<evidence type="ECO:0000256" key="1">
    <source>
        <dbReference type="ARBA" id="ARBA00022574"/>
    </source>
</evidence>
<protein>
    <submittedName>
        <fullName evidence="4">WD40 repeat domain-containing protein</fullName>
    </submittedName>
</protein>
<feature type="non-terminal residue" evidence="4">
    <location>
        <position position="1"/>
    </location>
</feature>
<proteinExistence type="predicted"/>
<keyword evidence="2" id="KW-0677">Repeat</keyword>
<dbReference type="PROSITE" id="PS50294">
    <property type="entry name" value="WD_REPEATS_REGION"/>
    <property type="match status" value="3"/>
</dbReference>
<dbReference type="PROSITE" id="PS00678">
    <property type="entry name" value="WD_REPEATS_1"/>
    <property type="match status" value="2"/>
</dbReference>
<reference evidence="5" key="1">
    <citation type="journal article" date="2019" name="Int. J. Syst. Evol. Microbiol.">
        <title>The Global Catalogue of Microorganisms (GCM) 10K type strain sequencing project: providing services to taxonomists for standard genome sequencing and annotation.</title>
        <authorList>
            <consortium name="The Broad Institute Genomics Platform"/>
            <consortium name="The Broad Institute Genome Sequencing Center for Infectious Disease"/>
            <person name="Wu L."/>
            <person name="Ma J."/>
        </authorList>
    </citation>
    <scope>NUCLEOTIDE SEQUENCE [LARGE SCALE GENOMIC DNA]</scope>
    <source>
        <strain evidence="5">TBRC 5832</strain>
    </source>
</reference>
<dbReference type="PRINTS" id="PR00320">
    <property type="entry name" value="GPROTEINBRPT"/>
</dbReference>
<dbReference type="RefSeq" id="WP_378067721.1">
    <property type="nucleotide sequence ID" value="NZ_JBHSBL010000016.1"/>
</dbReference>
<dbReference type="InterPro" id="IPR015943">
    <property type="entry name" value="WD40/YVTN_repeat-like_dom_sf"/>
</dbReference>
<dbReference type="PROSITE" id="PS50082">
    <property type="entry name" value="WD_REPEATS_2"/>
    <property type="match status" value="3"/>
</dbReference>
<evidence type="ECO:0000313" key="4">
    <source>
        <dbReference type="EMBL" id="MFC4066748.1"/>
    </source>
</evidence>
<gene>
    <name evidence="4" type="ORF">ACFO0C_17560</name>
</gene>
<dbReference type="PANTHER" id="PTHR19848">
    <property type="entry name" value="WD40 REPEAT PROTEIN"/>
    <property type="match status" value="1"/>
</dbReference>
<dbReference type="InterPro" id="IPR020472">
    <property type="entry name" value="WD40_PAC1"/>
</dbReference>
<comment type="caution">
    <text evidence="4">The sequence shown here is derived from an EMBL/GenBank/DDBJ whole genome shotgun (WGS) entry which is preliminary data.</text>
</comment>